<reference evidence="2" key="1">
    <citation type="submission" date="2024-07" db="EMBL/GenBank/DDBJ databases">
        <authorList>
            <person name="Li X.-J."/>
            <person name="Wang X."/>
        </authorList>
    </citation>
    <scope>NUCLEOTIDE SEQUENCE</scope>
    <source>
        <strain evidence="2">HSP-536</strain>
    </source>
</reference>
<feature type="signal peptide" evidence="1">
    <location>
        <begin position="1"/>
        <end position="22"/>
    </location>
</feature>
<sequence>MQKKLSNKLCFYLLISMRLLNAITLNEVKAVKSLSNYNELKNIKVKEVVNIEKIERNKRYNKVYVIGENLPFSGAAITYFPNKRIEGISFYKEGKLENSAYLYASNGQLILRTPYFNDKQHGKGYEYADNGKLRCNNEFNNNIEIFSECYNADGSLFQRYKGISSKKGVLTGHYEGLNKKSFESEVIQDFSKKGITNYIRNGKTTVYERNGSILGELNFNNDSLLGAKAKII</sequence>
<accession>A0AB39V231</accession>
<dbReference type="KEGG" id="lala:AB8B28_07235"/>
<keyword evidence="1" id="KW-0732">Signal</keyword>
<dbReference type="AlphaFoldDB" id="A0AB39V231"/>
<protein>
    <submittedName>
        <fullName evidence="2">Toxin-antitoxin system YwqK family antitoxin</fullName>
    </submittedName>
</protein>
<evidence type="ECO:0000256" key="1">
    <source>
        <dbReference type="SAM" id="SignalP"/>
    </source>
</evidence>
<name>A0AB39V231_9FUSO</name>
<feature type="chain" id="PRO_5044285378" evidence="1">
    <location>
        <begin position="23"/>
        <end position="232"/>
    </location>
</feature>
<dbReference type="Gene3D" id="3.90.930.1">
    <property type="match status" value="1"/>
</dbReference>
<proteinExistence type="predicted"/>
<dbReference type="EMBL" id="CP165647">
    <property type="protein sequence ID" value="XDU61449.1"/>
    <property type="molecule type" value="Genomic_DNA"/>
</dbReference>
<organism evidence="2">
    <name type="scientific">Leptotrichia alba</name>
    <dbReference type="NCBI Taxonomy" id="3239304"/>
    <lineage>
        <taxon>Bacteria</taxon>
        <taxon>Fusobacteriati</taxon>
        <taxon>Fusobacteriota</taxon>
        <taxon>Fusobacteriia</taxon>
        <taxon>Fusobacteriales</taxon>
        <taxon>Leptotrichiaceae</taxon>
        <taxon>Leptotrichia</taxon>
    </lineage>
</organism>
<dbReference type="SUPFAM" id="SSF82185">
    <property type="entry name" value="Histone H3 K4-specific methyltransferase SET7/9 N-terminal domain"/>
    <property type="match status" value="1"/>
</dbReference>
<gene>
    <name evidence="2" type="ORF">AB8B28_07235</name>
</gene>
<dbReference type="RefSeq" id="WP_369714993.1">
    <property type="nucleotide sequence ID" value="NZ_CP165647.1"/>
</dbReference>
<evidence type="ECO:0000313" key="2">
    <source>
        <dbReference type="EMBL" id="XDU61449.1"/>
    </source>
</evidence>